<dbReference type="Gene3D" id="2.60.120.330">
    <property type="entry name" value="B-lactam Antibiotic, Isopenicillin N Synthase, Chain"/>
    <property type="match status" value="1"/>
</dbReference>
<dbReference type="PANTHER" id="PTHR48253:SF2">
    <property type="entry name" value="ISOPENICILLIN N SYNTHASE-LIKE FE(2+) 2OG DIOXYGENASE DOMAIN-CONTAINING PROTEIN"/>
    <property type="match status" value="1"/>
</dbReference>
<dbReference type="InterPro" id="IPR027443">
    <property type="entry name" value="IPNS-like_sf"/>
</dbReference>
<dbReference type="PANTHER" id="PTHR48253">
    <property type="match status" value="1"/>
</dbReference>
<sequence length="503" mass="56107">MRLCCQIACDFRFAPVAMETQAEVFEPLELRYSDLVLLSSSRISSSSHSCEELERIEFISGGVMRALGPTGPGLLAITGVPKAPALRRDLLPLARNWALLGQKDRAQVLKDIGLGSDVSMRNLDRAVSSFAMQLKYEQFSDLESVSPLFNNGQKDIEDMQKRRTVDDWQGFLGHEQQLIGNIFRELGLCMMELGFQLARVCDNLIGGKELGQSILDAGTAKGRLIHYHSVLDNLLLKEENKRTKGSISKARSTTSTVINLSNTLSLTNLHFSTSSDNKVLPNFIKSEDEQFLCSKISTTGVSCRRKYFSNLWQQWHYDYGIFTVLTSPLFLSSCGLDDSFCFKDCSSPDDHTYLQLYDSNNDRVLLVKASPESFIIQVGESADILSNGKLRSTLHSVGRPSEIESLSRETFVVFLQPPWNKVLPIPSYLMDAEVKDEEYLPSNDACLVGHMVGSGDSNHIVQEIFRSIPPLSSRLRPGMTFAEFSRETTKQYYGGGGTQSGRQ</sequence>
<protein>
    <submittedName>
        <fullName evidence="1">Uncharacterized protein</fullName>
    </submittedName>
</protein>
<evidence type="ECO:0000313" key="1">
    <source>
        <dbReference type="EMBL" id="PKU70412.1"/>
    </source>
</evidence>
<organism evidence="1 2">
    <name type="scientific">Dendrobium catenatum</name>
    <dbReference type="NCBI Taxonomy" id="906689"/>
    <lineage>
        <taxon>Eukaryota</taxon>
        <taxon>Viridiplantae</taxon>
        <taxon>Streptophyta</taxon>
        <taxon>Embryophyta</taxon>
        <taxon>Tracheophyta</taxon>
        <taxon>Spermatophyta</taxon>
        <taxon>Magnoliopsida</taxon>
        <taxon>Liliopsida</taxon>
        <taxon>Asparagales</taxon>
        <taxon>Orchidaceae</taxon>
        <taxon>Epidendroideae</taxon>
        <taxon>Malaxideae</taxon>
        <taxon>Dendrobiinae</taxon>
        <taxon>Dendrobium</taxon>
    </lineage>
</organism>
<name>A0A2I0W435_9ASPA</name>
<reference evidence="1 2" key="2">
    <citation type="journal article" date="2017" name="Nature">
        <title>The Apostasia genome and the evolution of orchids.</title>
        <authorList>
            <person name="Zhang G.Q."/>
            <person name="Liu K.W."/>
            <person name="Li Z."/>
            <person name="Lohaus R."/>
            <person name="Hsiao Y.Y."/>
            <person name="Niu S.C."/>
            <person name="Wang J.Y."/>
            <person name="Lin Y.C."/>
            <person name="Xu Q."/>
            <person name="Chen L.J."/>
            <person name="Yoshida K."/>
            <person name="Fujiwara S."/>
            <person name="Wang Z.W."/>
            <person name="Zhang Y.Q."/>
            <person name="Mitsuda N."/>
            <person name="Wang M."/>
            <person name="Liu G.H."/>
            <person name="Pecoraro L."/>
            <person name="Huang H.X."/>
            <person name="Xiao X.J."/>
            <person name="Lin M."/>
            <person name="Wu X.Y."/>
            <person name="Wu W.L."/>
            <person name="Chen Y.Y."/>
            <person name="Chang S.B."/>
            <person name="Sakamoto S."/>
            <person name="Ohme-Takagi M."/>
            <person name="Yagi M."/>
            <person name="Zeng S.J."/>
            <person name="Shen C.Y."/>
            <person name="Yeh C.M."/>
            <person name="Luo Y.B."/>
            <person name="Tsai W.C."/>
            <person name="Van de Peer Y."/>
            <person name="Liu Z.J."/>
        </authorList>
    </citation>
    <scope>NUCLEOTIDE SEQUENCE [LARGE SCALE GENOMIC DNA]</scope>
    <source>
        <tissue evidence="1">The whole plant</tissue>
    </source>
</reference>
<dbReference type="SUPFAM" id="SSF51197">
    <property type="entry name" value="Clavaminate synthase-like"/>
    <property type="match status" value="1"/>
</dbReference>
<proteinExistence type="predicted"/>
<accession>A0A2I0W435</accession>
<keyword evidence="2" id="KW-1185">Reference proteome</keyword>
<reference evidence="1 2" key="1">
    <citation type="journal article" date="2016" name="Sci. Rep.">
        <title>The Dendrobium catenatum Lindl. genome sequence provides insights into polysaccharide synthase, floral development and adaptive evolution.</title>
        <authorList>
            <person name="Zhang G.Q."/>
            <person name="Xu Q."/>
            <person name="Bian C."/>
            <person name="Tsai W.C."/>
            <person name="Yeh C.M."/>
            <person name="Liu K.W."/>
            <person name="Yoshida K."/>
            <person name="Zhang L.S."/>
            <person name="Chang S.B."/>
            <person name="Chen F."/>
            <person name="Shi Y."/>
            <person name="Su Y.Y."/>
            <person name="Zhang Y.Q."/>
            <person name="Chen L.J."/>
            <person name="Yin Y."/>
            <person name="Lin M."/>
            <person name="Huang H."/>
            <person name="Deng H."/>
            <person name="Wang Z.W."/>
            <person name="Zhu S.L."/>
            <person name="Zhao X."/>
            <person name="Deng C."/>
            <person name="Niu S.C."/>
            <person name="Huang J."/>
            <person name="Wang M."/>
            <person name="Liu G.H."/>
            <person name="Yang H.J."/>
            <person name="Xiao X.J."/>
            <person name="Hsiao Y.Y."/>
            <person name="Wu W.L."/>
            <person name="Chen Y.Y."/>
            <person name="Mitsuda N."/>
            <person name="Ohme-Takagi M."/>
            <person name="Luo Y.B."/>
            <person name="Van de Peer Y."/>
            <person name="Liu Z.J."/>
        </authorList>
    </citation>
    <scope>NUCLEOTIDE SEQUENCE [LARGE SCALE GENOMIC DNA]</scope>
    <source>
        <tissue evidence="1">The whole plant</tissue>
    </source>
</reference>
<evidence type="ECO:0000313" key="2">
    <source>
        <dbReference type="Proteomes" id="UP000233837"/>
    </source>
</evidence>
<dbReference type="EMBL" id="KZ502938">
    <property type="protein sequence ID" value="PKU70412.1"/>
    <property type="molecule type" value="Genomic_DNA"/>
</dbReference>
<dbReference type="Proteomes" id="UP000233837">
    <property type="component" value="Unassembled WGS sequence"/>
</dbReference>
<dbReference type="AlphaFoldDB" id="A0A2I0W435"/>
<gene>
    <name evidence="1" type="ORF">MA16_Dca007164</name>
</gene>